<dbReference type="EMBL" id="BEXD01000646">
    <property type="protein sequence ID" value="GBB89100.1"/>
    <property type="molecule type" value="Genomic_DNA"/>
</dbReference>
<feature type="domain" description="BTB" evidence="1">
    <location>
        <begin position="23"/>
        <end position="96"/>
    </location>
</feature>
<sequence>MSSNFWADLSSDYEKLFETEIGYDVIIYAGEEQNIKEIHAHSNILCIRSQYFRSAFSSNWAEKKDGKFIFRKPNISPKLFTIILRFIYCGNIELKNLQGLDVLNLLIAVDELNIYPLISHIQEYLIKHRSEFLHQNPTGILETVYQHESFTDLWNFCLEKVCEEPKILFNSDKFIYLKAPLLELLLKRDDLNVDEIELWGNLVKWGVSQQNLSNDPEKWSKEDITNIERELCQFIPLIRFYDIEPSDFFYKVYCYKDILPKDLIHDLLEFHIVPNIKPKPNLAPPRDPDLKDSTLIKSSHISLFASWIDKKDSSHYNKKDIPYEFKLLYRSSRDGNGTNSFHENCDNKGATIWVAKIKDSTQLIGGYNPLDWGGNSWKTTADSFLFNFTNGKIISTAELGHVNNTRYAVYCDNVYGPTMGNLQCNNNNWSYYGAGGCYHPKLGIPTSFTVEDYEHVRNDDQLDVLTNEDNIYAAELLDYVNSASFVRFLW</sequence>
<dbReference type="CDD" id="cd18186">
    <property type="entry name" value="BTB_POZ_ZBTB_KLHL-like"/>
    <property type="match status" value="1"/>
</dbReference>
<organism evidence="3 4">
    <name type="scientific">Rhizophagus clarus</name>
    <dbReference type="NCBI Taxonomy" id="94130"/>
    <lineage>
        <taxon>Eukaryota</taxon>
        <taxon>Fungi</taxon>
        <taxon>Fungi incertae sedis</taxon>
        <taxon>Mucoromycota</taxon>
        <taxon>Glomeromycotina</taxon>
        <taxon>Glomeromycetes</taxon>
        <taxon>Glomerales</taxon>
        <taxon>Glomeraceae</taxon>
        <taxon>Rhizophagus</taxon>
    </lineage>
</organism>
<dbReference type="Pfam" id="PF07534">
    <property type="entry name" value="TLD"/>
    <property type="match status" value="1"/>
</dbReference>
<evidence type="ECO:0000313" key="3">
    <source>
        <dbReference type="EMBL" id="GBB89100.1"/>
    </source>
</evidence>
<dbReference type="PROSITE" id="PS50097">
    <property type="entry name" value="BTB"/>
    <property type="match status" value="1"/>
</dbReference>
<dbReference type="InterPro" id="IPR000210">
    <property type="entry name" value="BTB/POZ_dom"/>
</dbReference>
<accession>A0A2Z6QG18</accession>
<reference evidence="3 4" key="1">
    <citation type="submission" date="2017-11" db="EMBL/GenBank/DDBJ databases">
        <title>The genome of Rhizophagus clarus HR1 reveals common genetic basis of auxotrophy among arbuscular mycorrhizal fungi.</title>
        <authorList>
            <person name="Kobayashi Y."/>
        </authorList>
    </citation>
    <scope>NUCLEOTIDE SEQUENCE [LARGE SCALE GENOMIC DNA]</scope>
    <source>
        <strain evidence="3 4">HR1</strain>
    </source>
</reference>
<keyword evidence="4" id="KW-1185">Reference proteome</keyword>
<dbReference type="InterPro" id="IPR006571">
    <property type="entry name" value="TLDc_dom"/>
</dbReference>
<dbReference type="Proteomes" id="UP000247702">
    <property type="component" value="Unassembled WGS sequence"/>
</dbReference>
<comment type="caution">
    <text evidence="3">The sequence shown here is derived from an EMBL/GenBank/DDBJ whole genome shotgun (WGS) entry which is preliminary data.</text>
</comment>
<evidence type="ECO:0000313" key="4">
    <source>
        <dbReference type="Proteomes" id="UP000247702"/>
    </source>
</evidence>
<dbReference type="SUPFAM" id="SSF54695">
    <property type="entry name" value="POZ domain"/>
    <property type="match status" value="1"/>
</dbReference>
<evidence type="ECO:0000259" key="2">
    <source>
        <dbReference type="PROSITE" id="PS51886"/>
    </source>
</evidence>
<dbReference type="PANTHER" id="PTHR24410">
    <property type="entry name" value="HL07962P-RELATED"/>
    <property type="match status" value="1"/>
</dbReference>
<protein>
    <recommendedName>
        <fullName evidence="5">BTB domain-containing protein</fullName>
    </recommendedName>
</protein>
<dbReference type="PANTHER" id="PTHR24410:SF23">
    <property type="entry name" value="BTB DOMAIN-CONTAINING PROTEIN-RELATED"/>
    <property type="match status" value="1"/>
</dbReference>
<evidence type="ECO:0000259" key="1">
    <source>
        <dbReference type="PROSITE" id="PS50097"/>
    </source>
</evidence>
<proteinExistence type="predicted"/>
<dbReference type="Gene3D" id="1.25.40.420">
    <property type="match status" value="1"/>
</dbReference>
<dbReference type="Pfam" id="PF00651">
    <property type="entry name" value="BTB"/>
    <property type="match status" value="1"/>
</dbReference>
<feature type="domain" description="TLDc" evidence="2">
    <location>
        <begin position="294"/>
        <end position="490"/>
    </location>
</feature>
<dbReference type="PROSITE" id="PS51886">
    <property type="entry name" value="TLDC"/>
    <property type="match status" value="1"/>
</dbReference>
<dbReference type="AlphaFoldDB" id="A0A2Z6QG18"/>
<dbReference type="InterPro" id="IPR051481">
    <property type="entry name" value="BTB-POZ/Galectin-3-binding"/>
</dbReference>
<dbReference type="SMART" id="SM00225">
    <property type="entry name" value="BTB"/>
    <property type="match status" value="1"/>
</dbReference>
<gene>
    <name evidence="3" type="ORF">RclHR1_01580001</name>
</gene>
<evidence type="ECO:0008006" key="5">
    <source>
        <dbReference type="Google" id="ProtNLM"/>
    </source>
</evidence>
<dbReference type="Gene3D" id="3.30.710.10">
    <property type="entry name" value="Potassium Channel Kv1.1, Chain A"/>
    <property type="match status" value="1"/>
</dbReference>
<dbReference type="InterPro" id="IPR011333">
    <property type="entry name" value="SKP1/BTB/POZ_sf"/>
</dbReference>
<name>A0A2Z6QG18_9GLOM</name>